<evidence type="ECO:0000313" key="2">
    <source>
        <dbReference type="Proteomes" id="UP001592582"/>
    </source>
</evidence>
<name>A0ABV6VHP9_9ACTN</name>
<dbReference type="Proteomes" id="UP001592582">
    <property type="component" value="Unassembled WGS sequence"/>
</dbReference>
<proteinExistence type="predicted"/>
<gene>
    <name evidence="1" type="ORF">ACEZDG_28490</name>
</gene>
<comment type="caution">
    <text evidence="1">The sequence shown here is derived from an EMBL/GenBank/DDBJ whole genome shotgun (WGS) entry which is preliminary data.</text>
</comment>
<evidence type="ECO:0000313" key="1">
    <source>
        <dbReference type="EMBL" id="MFC1413213.1"/>
    </source>
</evidence>
<organism evidence="1 2">
    <name type="scientific">Streptacidiphilus alkalitolerans</name>
    <dbReference type="NCBI Taxonomy" id="3342712"/>
    <lineage>
        <taxon>Bacteria</taxon>
        <taxon>Bacillati</taxon>
        <taxon>Actinomycetota</taxon>
        <taxon>Actinomycetes</taxon>
        <taxon>Kitasatosporales</taxon>
        <taxon>Streptomycetaceae</taxon>
        <taxon>Streptacidiphilus</taxon>
    </lineage>
</organism>
<dbReference type="EMBL" id="JBHEZX010000015">
    <property type="protein sequence ID" value="MFC1413213.1"/>
    <property type="molecule type" value="Genomic_DNA"/>
</dbReference>
<reference evidence="1 2" key="1">
    <citation type="submission" date="2024-09" db="EMBL/GenBank/DDBJ databases">
        <authorList>
            <person name="Lee S.D."/>
        </authorList>
    </citation>
    <scope>NUCLEOTIDE SEQUENCE [LARGE SCALE GENOMIC DNA]</scope>
    <source>
        <strain evidence="1 2">N1-1</strain>
    </source>
</reference>
<accession>A0ABV6VHP9</accession>
<protein>
    <submittedName>
        <fullName evidence="1">Sirohydrochlorin chelatase</fullName>
    </submittedName>
</protein>
<sequence length="271" mass="27679">MTALGSVPAPAAERMRDSAATLLLVGGHESARGADLACWDGIGGTAVPIGAPLTEALTRALTDSELPVCVVPMTLGRDRSLVAEAARALAWLGDRGGPGRTVLSAPFATQDHLVGWLRAAAAVPAAALPGTAVLVTAPAADPFADAELFRVARLVRQYGRHRWVEVAFAGGDPDPASGVERCRRLGAERVLRVSAGLGTPAALPEALGVVEGGPLLSPAAVEAVLAVRCAEALHRLAHGDNGVAAGLDAEHGHGFAHSHGPGDHDHDHTHH</sequence>
<keyword evidence="2" id="KW-1185">Reference proteome</keyword>